<dbReference type="InterPro" id="IPR001192">
    <property type="entry name" value="PI-PLC_fam"/>
</dbReference>
<keyword evidence="1" id="KW-0443">Lipid metabolism</keyword>
<evidence type="ECO:0000256" key="1">
    <source>
        <dbReference type="RuleBase" id="RU361133"/>
    </source>
</evidence>
<evidence type="ECO:0000313" key="4">
    <source>
        <dbReference type="EMBL" id="KAL3319367.1"/>
    </source>
</evidence>
<dbReference type="InterPro" id="IPR017946">
    <property type="entry name" value="PLC-like_Pdiesterase_TIM-brl"/>
</dbReference>
<dbReference type="PANTHER" id="PTHR10336">
    <property type="entry name" value="PHOSPHOINOSITIDE-SPECIFIC PHOSPHOLIPASE C FAMILY PROTEIN"/>
    <property type="match status" value="1"/>
</dbReference>
<keyword evidence="1" id="KW-0378">Hydrolase</keyword>
<sequence>MGKIEKNTRLFNEENKNNGVITNCDRARRIWDLDVKNERLLLKVGNEVINETFAVDDEVEWSQALDEAHHFKAGINPALYKAEGGPILADLVVYCNTRHYRKEYIDIDPEIMISMHYVKIKSFYNNSQRNEPAPEAIKFASFLDRHLARIYPTGFQVDSSNYDPMPLFAMGCQMVALNFQTPSNHMHLNQGRFMDNGGCGYVLRTGDPRRSGGENNTREIELFIEIFYGINFPPCDRGTLAISFAKEPWATNKSCLNCIYTKGACKTGVLFKDKNAIRSKIYNPDFALMNIAFGNANRGGPIDDMLKSPLAQVTIPVHGLLLDRIAAVPMLNKYGSHIMEAALVMRVSKTGFSDISFNNLTISQLTMRILEYTSKTYKFQTEYSQLGQRRNALKKKKTIQQEKKEEPAAPETNQNDPVYSE</sequence>
<keyword evidence="1" id="KW-0442">Lipid degradation</keyword>
<comment type="caution">
    <text evidence="4">The sequence shown here is derived from an EMBL/GenBank/DDBJ whole genome shotgun (WGS) entry which is preliminary data.</text>
</comment>
<dbReference type="EMBL" id="JBJKFK010000142">
    <property type="protein sequence ID" value="KAL3319367.1"/>
    <property type="molecule type" value="Genomic_DNA"/>
</dbReference>
<dbReference type="SUPFAM" id="SSF51695">
    <property type="entry name" value="PLC-like phosphodiesterases"/>
    <property type="match status" value="1"/>
</dbReference>
<dbReference type="AlphaFoldDB" id="A0ABD2QIM3"/>
<dbReference type="InterPro" id="IPR001711">
    <property type="entry name" value="PLipase_C_Pinositol-sp_Y"/>
</dbReference>
<gene>
    <name evidence="4" type="primary">PLCD1_1</name>
    <name evidence="4" type="ORF">Ciccas_001966</name>
</gene>
<feature type="region of interest" description="Disordered" evidence="2">
    <location>
        <begin position="390"/>
        <end position="421"/>
    </location>
</feature>
<dbReference type="Pfam" id="PF00387">
    <property type="entry name" value="PI-PLC-Y"/>
    <property type="match status" value="1"/>
</dbReference>
<organism evidence="4 5">
    <name type="scientific">Cichlidogyrus casuarinus</name>
    <dbReference type="NCBI Taxonomy" id="1844966"/>
    <lineage>
        <taxon>Eukaryota</taxon>
        <taxon>Metazoa</taxon>
        <taxon>Spiralia</taxon>
        <taxon>Lophotrochozoa</taxon>
        <taxon>Platyhelminthes</taxon>
        <taxon>Monogenea</taxon>
        <taxon>Monopisthocotylea</taxon>
        <taxon>Dactylogyridea</taxon>
        <taxon>Ancyrocephalidae</taxon>
        <taxon>Cichlidogyrus</taxon>
    </lineage>
</organism>
<reference evidence="4 5" key="1">
    <citation type="submission" date="2024-11" db="EMBL/GenBank/DDBJ databases">
        <title>Adaptive evolution of stress response genes in parasites aligns with host niche diversity.</title>
        <authorList>
            <person name="Hahn C."/>
            <person name="Resl P."/>
        </authorList>
    </citation>
    <scope>NUCLEOTIDE SEQUENCE [LARGE SCALE GENOMIC DNA]</scope>
    <source>
        <strain evidence="4">EGGRZ-B1_66</strain>
        <tissue evidence="4">Body</tissue>
    </source>
</reference>
<feature type="domain" description="PI-PLC Y-box" evidence="3">
    <location>
        <begin position="88"/>
        <end position="204"/>
    </location>
</feature>
<dbReference type="GO" id="GO:0016042">
    <property type="term" value="P:lipid catabolic process"/>
    <property type="evidence" value="ECO:0007669"/>
    <property type="project" value="UniProtKB-KW"/>
</dbReference>
<protein>
    <recommendedName>
        <fullName evidence="1">Phosphoinositide phospholipase C</fullName>
        <ecNumber evidence="1">3.1.4.11</ecNumber>
    </recommendedName>
</protein>
<dbReference type="PANTHER" id="PTHR10336:SF209">
    <property type="entry name" value="PHOSPHOINOSITIDE PHOSPHOLIPASE C"/>
    <property type="match status" value="1"/>
</dbReference>
<dbReference type="EC" id="3.1.4.11" evidence="1"/>
<dbReference type="Proteomes" id="UP001626550">
    <property type="component" value="Unassembled WGS sequence"/>
</dbReference>
<dbReference type="PROSITE" id="PS50008">
    <property type="entry name" value="PIPLC_Y_DOMAIN"/>
    <property type="match status" value="1"/>
</dbReference>
<evidence type="ECO:0000259" key="3">
    <source>
        <dbReference type="PROSITE" id="PS50008"/>
    </source>
</evidence>
<proteinExistence type="predicted"/>
<name>A0ABD2QIM3_9PLAT</name>
<dbReference type="Gene3D" id="3.20.20.190">
    <property type="entry name" value="Phosphatidylinositol (PI) phosphodiesterase"/>
    <property type="match status" value="1"/>
</dbReference>
<dbReference type="PRINTS" id="PR00390">
    <property type="entry name" value="PHPHLIPASEC"/>
</dbReference>
<accession>A0ABD2QIM3</accession>
<comment type="catalytic activity">
    <reaction evidence="1">
        <text>a 1,2-diacyl-sn-glycero-3-phospho-(1D-myo-inositol-4,5-bisphosphate) + H2O = 1D-myo-inositol 1,4,5-trisphosphate + a 1,2-diacyl-sn-glycerol + H(+)</text>
        <dbReference type="Rhea" id="RHEA:33179"/>
        <dbReference type="ChEBI" id="CHEBI:15377"/>
        <dbReference type="ChEBI" id="CHEBI:15378"/>
        <dbReference type="ChEBI" id="CHEBI:17815"/>
        <dbReference type="ChEBI" id="CHEBI:58456"/>
        <dbReference type="ChEBI" id="CHEBI:203600"/>
        <dbReference type="EC" id="3.1.4.11"/>
    </reaction>
</comment>
<feature type="compositionally biased region" description="Polar residues" evidence="2">
    <location>
        <begin position="411"/>
        <end position="421"/>
    </location>
</feature>
<dbReference type="SMART" id="SM00149">
    <property type="entry name" value="PLCYc"/>
    <property type="match status" value="1"/>
</dbReference>
<evidence type="ECO:0000256" key="2">
    <source>
        <dbReference type="SAM" id="MobiDB-lite"/>
    </source>
</evidence>
<dbReference type="GO" id="GO:0004435">
    <property type="term" value="F:phosphatidylinositol-4,5-bisphosphate phospholipase C activity"/>
    <property type="evidence" value="ECO:0007669"/>
    <property type="project" value="UniProtKB-EC"/>
</dbReference>
<evidence type="ECO:0000313" key="5">
    <source>
        <dbReference type="Proteomes" id="UP001626550"/>
    </source>
</evidence>
<keyword evidence="5" id="KW-1185">Reference proteome</keyword>